<evidence type="ECO:0000256" key="1">
    <source>
        <dbReference type="SAM" id="Phobius"/>
    </source>
</evidence>
<evidence type="ECO:0000313" key="3">
    <source>
        <dbReference type="EMBL" id="OHS98900.1"/>
    </source>
</evidence>
<name>A0A1J4JNQ7_9EUKA</name>
<feature type="signal peptide" evidence="2">
    <location>
        <begin position="1"/>
        <end position="16"/>
    </location>
</feature>
<dbReference type="AlphaFoldDB" id="A0A1J4JNQ7"/>
<keyword evidence="4" id="KW-1185">Reference proteome</keyword>
<proteinExistence type="predicted"/>
<feature type="transmembrane region" description="Helical" evidence="1">
    <location>
        <begin position="250"/>
        <end position="274"/>
    </location>
</feature>
<keyword evidence="1" id="KW-0812">Transmembrane</keyword>
<sequence>MMFILFILFISQIMDATNVFTRHSIPIVNGDEISIFSEDGRLYLPIFSSPSINILVTEHGSSDNTYKYEDSQIPAFRLSRPGSLIITANEDGLLIFGAIQFEDSVCTDKIWYTTKIDDVLLISTVVDGNYSVSNNHNLCIFYGGHNPINYTIVTKLDELETSKLTLHSENGAQIFSSKSFSTNIVSSGFFEFKYGSYESLPEFIRIMAESNDDNPTIIYNGFQAADEIIPGSGSKPASPTNESKLSNSTLIIIISIIGAGIALLIIISISLFILKKKRNNSVKYINLSSNANYRL</sequence>
<protein>
    <recommendedName>
        <fullName evidence="5">Bulb-type lectin domain-containing protein</fullName>
    </recommendedName>
</protein>
<dbReference type="EMBL" id="MLAK01001034">
    <property type="protein sequence ID" value="OHS98900.1"/>
    <property type="molecule type" value="Genomic_DNA"/>
</dbReference>
<gene>
    <name evidence="3" type="ORF">TRFO_34768</name>
</gene>
<dbReference type="VEuPathDB" id="TrichDB:TRFO_34768"/>
<keyword evidence="2" id="KW-0732">Signal</keyword>
<dbReference type="GeneID" id="94844563"/>
<comment type="caution">
    <text evidence="3">The sequence shown here is derived from an EMBL/GenBank/DDBJ whole genome shotgun (WGS) entry which is preliminary data.</text>
</comment>
<organism evidence="3 4">
    <name type="scientific">Tritrichomonas foetus</name>
    <dbReference type="NCBI Taxonomy" id="1144522"/>
    <lineage>
        <taxon>Eukaryota</taxon>
        <taxon>Metamonada</taxon>
        <taxon>Parabasalia</taxon>
        <taxon>Tritrichomonadida</taxon>
        <taxon>Tritrichomonadidae</taxon>
        <taxon>Tritrichomonas</taxon>
    </lineage>
</organism>
<evidence type="ECO:0000256" key="2">
    <source>
        <dbReference type="SAM" id="SignalP"/>
    </source>
</evidence>
<feature type="chain" id="PRO_5012227370" description="Bulb-type lectin domain-containing protein" evidence="2">
    <location>
        <begin position="17"/>
        <end position="295"/>
    </location>
</feature>
<evidence type="ECO:0008006" key="5">
    <source>
        <dbReference type="Google" id="ProtNLM"/>
    </source>
</evidence>
<dbReference type="Proteomes" id="UP000179807">
    <property type="component" value="Unassembled WGS sequence"/>
</dbReference>
<keyword evidence="1" id="KW-0472">Membrane</keyword>
<accession>A0A1J4JNQ7</accession>
<reference evidence="3" key="1">
    <citation type="submission" date="2016-10" db="EMBL/GenBank/DDBJ databases">
        <authorList>
            <person name="Benchimol M."/>
            <person name="Almeida L.G."/>
            <person name="Vasconcelos A.T."/>
            <person name="Perreira-Neves A."/>
            <person name="Rosa I.A."/>
            <person name="Tasca T."/>
            <person name="Bogo M.R."/>
            <person name="de Souza W."/>
        </authorList>
    </citation>
    <scope>NUCLEOTIDE SEQUENCE [LARGE SCALE GENOMIC DNA]</scope>
    <source>
        <strain evidence="3">K</strain>
    </source>
</reference>
<keyword evidence="1" id="KW-1133">Transmembrane helix</keyword>
<evidence type="ECO:0000313" key="4">
    <source>
        <dbReference type="Proteomes" id="UP000179807"/>
    </source>
</evidence>
<dbReference type="RefSeq" id="XP_068352037.1">
    <property type="nucleotide sequence ID" value="XM_068509859.1"/>
</dbReference>